<dbReference type="InterPro" id="IPR027805">
    <property type="entry name" value="Transposase_HTH_dom"/>
</dbReference>
<reference evidence="10" key="2">
    <citation type="submission" date="2021-08" db="EMBL/GenBank/DDBJ databases">
        <authorList>
            <person name="Eriksson T."/>
        </authorList>
    </citation>
    <scope>NUCLEOTIDE SEQUENCE</scope>
    <source>
        <strain evidence="10">Stoneville</strain>
        <tissue evidence="10">Whole head</tissue>
    </source>
</reference>
<evidence type="ECO:0000259" key="8">
    <source>
        <dbReference type="Pfam" id="PF13359"/>
    </source>
</evidence>
<feature type="coiled-coil region" evidence="7">
    <location>
        <begin position="261"/>
        <end position="306"/>
    </location>
</feature>
<name>A0A8J6LB84_TENMO</name>
<evidence type="ECO:0000313" key="11">
    <source>
        <dbReference type="Proteomes" id="UP000719412"/>
    </source>
</evidence>
<sequence length="601" mass="69973">MKFQYKEEHPFEKRKSEGEKIRRKYPDRVPVIVEKAPRARIGDLDKKKYLVPSDLTVGQFYFLIRKRIHLRPEDALFFFVNNVIPPTSATMGSLYQTRREFVVMEGIIKCCVPGCDGYSKTKHVSFYGVKPEWNRPILGYINSCTRSNSSKAKECTKLRSNVICGRHFHLCTVRESSLTTTIYFPHLKISVERESQRGILRNLQERQVQLYRSEDIAISSEVTFPKIAEPEVRLNRWKKITVPKVPTRHNDHNYALSLEYIQFLKHDYDRVKEENSRFKTKTENLINAYEKEIERLKLVNHDLIKSNIKDVTSRVEFPFRLIADNEQTLKFYTGFSSKQSFKSFLDLIGPKYYEARLKENSENVQYLRKQYIACEEQLMLILCRLRLGLMHNDLAYRFNISMTTISRIVPFWTKLLSSVLVEESHRLDKEQTPDGLDRRRNKIILECHEIFFESTPQVKVVDLTGKKVYGRAKALIEVSANGFVYNVSDLFPAHISDKEIIESCKFCETGEGSEGLRMGYAAEKKAKEKGNEKKGRIGRFTALQTHIQRILGFIKGFKILKGTFPNSVFSQAQVNTLWKICCFLINFINKPLLTTTEVVKS</sequence>
<dbReference type="Pfam" id="PF13613">
    <property type="entry name" value="HTH_Tnp_4"/>
    <property type="match status" value="1"/>
</dbReference>
<comment type="subcellular location">
    <subcellularLocation>
        <location evidence="2">Membrane</location>
    </subcellularLocation>
</comment>
<dbReference type="PANTHER" id="PTHR23080">
    <property type="entry name" value="THAP DOMAIN PROTEIN"/>
    <property type="match status" value="1"/>
</dbReference>
<accession>A0A8J6LB84</accession>
<dbReference type="GO" id="GO:0046872">
    <property type="term" value="F:metal ion binding"/>
    <property type="evidence" value="ECO:0007669"/>
    <property type="project" value="UniProtKB-KW"/>
</dbReference>
<dbReference type="EMBL" id="JABDTM020023017">
    <property type="protein sequence ID" value="KAH0815499.1"/>
    <property type="molecule type" value="Genomic_DNA"/>
</dbReference>
<feature type="domain" description="Transposase Helix-turn-helix" evidence="9">
    <location>
        <begin position="374"/>
        <end position="418"/>
    </location>
</feature>
<dbReference type="InterPro" id="IPR004241">
    <property type="entry name" value="Atg8-like"/>
</dbReference>
<evidence type="ECO:0000256" key="7">
    <source>
        <dbReference type="SAM" id="Coils"/>
    </source>
</evidence>
<dbReference type="GO" id="GO:0016020">
    <property type="term" value="C:membrane"/>
    <property type="evidence" value="ECO:0007669"/>
    <property type="project" value="UniProtKB-SubCell"/>
</dbReference>
<keyword evidence="7" id="KW-0175">Coiled coil</keyword>
<evidence type="ECO:0000256" key="5">
    <source>
        <dbReference type="ARBA" id="ARBA00023136"/>
    </source>
</evidence>
<evidence type="ECO:0000256" key="6">
    <source>
        <dbReference type="ARBA" id="ARBA00023288"/>
    </source>
</evidence>
<keyword evidence="6" id="KW-0449">Lipoprotein</keyword>
<evidence type="ECO:0000256" key="1">
    <source>
        <dbReference type="ARBA" id="ARBA00001968"/>
    </source>
</evidence>
<dbReference type="PANTHER" id="PTHR23080:SF141">
    <property type="entry name" value="TRANSPOSASE HELIX-TURN-HELIX DOMAIN-CONTAINING PROTEIN"/>
    <property type="match status" value="1"/>
</dbReference>
<evidence type="ECO:0000256" key="4">
    <source>
        <dbReference type="ARBA" id="ARBA00022723"/>
    </source>
</evidence>
<dbReference type="Gene3D" id="3.10.20.90">
    <property type="entry name" value="Phosphatidylinositol 3-kinase Catalytic Subunit, Chain A, domain 1"/>
    <property type="match status" value="1"/>
</dbReference>
<proteinExistence type="inferred from homology"/>
<comment type="cofactor">
    <cofactor evidence="1">
        <name>a divalent metal cation</name>
        <dbReference type="ChEBI" id="CHEBI:60240"/>
    </cofactor>
</comment>
<dbReference type="Pfam" id="PF02991">
    <property type="entry name" value="ATG8"/>
    <property type="match status" value="1"/>
</dbReference>
<reference evidence="10" key="1">
    <citation type="journal article" date="2020" name="J Insects Food Feed">
        <title>The yellow mealworm (Tenebrio molitor) genome: a resource for the emerging insects as food and feed industry.</title>
        <authorList>
            <person name="Eriksson T."/>
            <person name="Andere A."/>
            <person name="Kelstrup H."/>
            <person name="Emery V."/>
            <person name="Picard C."/>
        </authorList>
    </citation>
    <scope>NUCLEOTIDE SEQUENCE</scope>
    <source>
        <strain evidence="10">Stoneville</strain>
        <tissue evidence="10">Whole head</tissue>
    </source>
</reference>
<comment type="caution">
    <text evidence="10">The sequence shown here is derived from an EMBL/GenBank/DDBJ whole genome shotgun (WGS) entry which is preliminary data.</text>
</comment>
<evidence type="ECO:0000256" key="3">
    <source>
        <dbReference type="ARBA" id="ARBA00007293"/>
    </source>
</evidence>
<keyword evidence="11" id="KW-1185">Reference proteome</keyword>
<dbReference type="Pfam" id="PF13359">
    <property type="entry name" value="DDE_Tnp_4"/>
    <property type="match status" value="1"/>
</dbReference>
<evidence type="ECO:0008006" key="12">
    <source>
        <dbReference type="Google" id="ProtNLM"/>
    </source>
</evidence>
<dbReference type="SUPFAM" id="SSF54236">
    <property type="entry name" value="Ubiquitin-like"/>
    <property type="match status" value="1"/>
</dbReference>
<gene>
    <name evidence="10" type="ORF">GEV33_007294</name>
</gene>
<keyword evidence="5" id="KW-0472">Membrane</keyword>
<dbReference type="AlphaFoldDB" id="A0A8J6LB84"/>
<evidence type="ECO:0000256" key="2">
    <source>
        <dbReference type="ARBA" id="ARBA00004370"/>
    </source>
</evidence>
<evidence type="ECO:0000259" key="9">
    <source>
        <dbReference type="Pfam" id="PF13613"/>
    </source>
</evidence>
<keyword evidence="4" id="KW-0479">Metal-binding</keyword>
<comment type="similarity">
    <text evidence="3">Belongs to the ATG8 family.</text>
</comment>
<evidence type="ECO:0000313" key="10">
    <source>
        <dbReference type="EMBL" id="KAH0815499.1"/>
    </source>
</evidence>
<dbReference type="Proteomes" id="UP000719412">
    <property type="component" value="Unassembled WGS sequence"/>
</dbReference>
<dbReference type="InterPro" id="IPR029071">
    <property type="entry name" value="Ubiquitin-like_domsf"/>
</dbReference>
<organism evidence="10 11">
    <name type="scientific">Tenebrio molitor</name>
    <name type="common">Yellow mealworm beetle</name>
    <dbReference type="NCBI Taxonomy" id="7067"/>
    <lineage>
        <taxon>Eukaryota</taxon>
        <taxon>Metazoa</taxon>
        <taxon>Ecdysozoa</taxon>
        <taxon>Arthropoda</taxon>
        <taxon>Hexapoda</taxon>
        <taxon>Insecta</taxon>
        <taxon>Pterygota</taxon>
        <taxon>Neoptera</taxon>
        <taxon>Endopterygota</taxon>
        <taxon>Coleoptera</taxon>
        <taxon>Polyphaga</taxon>
        <taxon>Cucujiformia</taxon>
        <taxon>Tenebrionidae</taxon>
        <taxon>Tenebrio</taxon>
    </lineage>
</organism>
<dbReference type="InterPro" id="IPR027806">
    <property type="entry name" value="HARBI1_dom"/>
</dbReference>
<protein>
    <recommendedName>
        <fullName evidence="12">THAP-type domain-containing protein</fullName>
    </recommendedName>
</protein>
<feature type="domain" description="DDE Tnp4" evidence="8">
    <location>
        <begin position="447"/>
        <end position="586"/>
    </location>
</feature>